<evidence type="ECO:0000313" key="3">
    <source>
        <dbReference type="EMBL" id="ETS85589.1"/>
    </source>
</evidence>
<accession>W3XHW0</accession>
<dbReference type="Gene3D" id="3.40.50.720">
    <property type="entry name" value="NAD(P)-binding Rossmann-like Domain"/>
    <property type="match status" value="1"/>
</dbReference>
<dbReference type="AlphaFoldDB" id="W3XHW0"/>
<dbReference type="GeneID" id="19268627"/>
<keyword evidence="4" id="KW-1185">Reference proteome</keyword>
<feature type="domain" description="NAD-dependent epimerase/dehydratase" evidence="2">
    <location>
        <begin position="4"/>
        <end position="232"/>
    </location>
</feature>
<name>W3XHW0_PESFW</name>
<dbReference type="HOGENOM" id="CLU_007383_12_3_1"/>
<organism evidence="3 4">
    <name type="scientific">Pestalotiopsis fici (strain W106-1 / CGMCC3.15140)</name>
    <dbReference type="NCBI Taxonomy" id="1229662"/>
    <lineage>
        <taxon>Eukaryota</taxon>
        <taxon>Fungi</taxon>
        <taxon>Dikarya</taxon>
        <taxon>Ascomycota</taxon>
        <taxon>Pezizomycotina</taxon>
        <taxon>Sordariomycetes</taxon>
        <taxon>Xylariomycetidae</taxon>
        <taxon>Amphisphaeriales</taxon>
        <taxon>Sporocadaceae</taxon>
        <taxon>Pestalotiopsis</taxon>
    </lineage>
</organism>
<protein>
    <recommendedName>
        <fullName evidence="2">NAD-dependent epimerase/dehydratase domain-containing protein</fullName>
    </recommendedName>
</protein>
<dbReference type="KEGG" id="pfy:PFICI_03614"/>
<keyword evidence="1" id="KW-0732">Signal</keyword>
<gene>
    <name evidence="3" type="ORF">PFICI_03614</name>
</gene>
<feature type="chain" id="PRO_5004836190" description="NAD-dependent epimerase/dehydratase domain-containing protein" evidence="1">
    <location>
        <begin position="19"/>
        <end position="323"/>
    </location>
</feature>
<dbReference type="Pfam" id="PF01370">
    <property type="entry name" value="Epimerase"/>
    <property type="match status" value="1"/>
</dbReference>
<dbReference type="RefSeq" id="XP_007830386.1">
    <property type="nucleotide sequence ID" value="XM_007832195.1"/>
</dbReference>
<dbReference type="GO" id="GO:0005737">
    <property type="term" value="C:cytoplasm"/>
    <property type="evidence" value="ECO:0007669"/>
    <property type="project" value="TreeGrafter"/>
</dbReference>
<dbReference type="PANTHER" id="PTHR48079">
    <property type="entry name" value="PROTEIN YEEZ"/>
    <property type="match status" value="1"/>
</dbReference>
<feature type="signal peptide" evidence="1">
    <location>
        <begin position="1"/>
        <end position="18"/>
    </location>
</feature>
<dbReference type="OMA" id="AWRPAHE"/>
<dbReference type="STRING" id="1229662.W3XHW0"/>
<evidence type="ECO:0000259" key="2">
    <source>
        <dbReference type="Pfam" id="PF01370"/>
    </source>
</evidence>
<dbReference type="SUPFAM" id="SSF51735">
    <property type="entry name" value="NAD(P)-binding Rossmann-fold domains"/>
    <property type="match status" value="1"/>
</dbReference>
<evidence type="ECO:0000313" key="4">
    <source>
        <dbReference type="Proteomes" id="UP000030651"/>
    </source>
</evidence>
<dbReference type="InterPro" id="IPR036291">
    <property type="entry name" value="NAD(P)-bd_dom_sf"/>
</dbReference>
<dbReference type="InParanoid" id="W3XHW0"/>
<dbReference type="PANTHER" id="PTHR48079:SF3">
    <property type="entry name" value="NAD-DEPENDENT EPIMERASE_DEHYDRATASE DOMAIN-CONTAINING PROTEIN"/>
    <property type="match status" value="1"/>
</dbReference>
<dbReference type="OrthoDB" id="10000533at2759"/>
<dbReference type="eggNOG" id="ENOG502S1RM">
    <property type="taxonomic scope" value="Eukaryota"/>
</dbReference>
<reference evidence="4" key="1">
    <citation type="journal article" date="2015" name="BMC Genomics">
        <title>Genomic and transcriptomic analysis of the endophytic fungus Pestalotiopsis fici reveals its lifestyle and high potential for synthesis of natural products.</title>
        <authorList>
            <person name="Wang X."/>
            <person name="Zhang X."/>
            <person name="Liu L."/>
            <person name="Xiang M."/>
            <person name="Wang W."/>
            <person name="Sun X."/>
            <person name="Che Y."/>
            <person name="Guo L."/>
            <person name="Liu G."/>
            <person name="Guo L."/>
            <person name="Wang C."/>
            <person name="Yin W.B."/>
            <person name="Stadler M."/>
            <person name="Zhang X."/>
            <person name="Liu X."/>
        </authorList>
    </citation>
    <scope>NUCLEOTIDE SEQUENCE [LARGE SCALE GENOMIC DNA]</scope>
    <source>
        <strain evidence="4">W106-1 / CGMCC3.15140</strain>
    </source>
</reference>
<dbReference type="GO" id="GO:0004029">
    <property type="term" value="F:aldehyde dehydrogenase (NAD+) activity"/>
    <property type="evidence" value="ECO:0007669"/>
    <property type="project" value="TreeGrafter"/>
</dbReference>
<dbReference type="InterPro" id="IPR051783">
    <property type="entry name" value="NAD(P)-dependent_oxidoreduct"/>
</dbReference>
<evidence type="ECO:0000256" key="1">
    <source>
        <dbReference type="SAM" id="SignalP"/>
    </source>
</evidence>
<sequence>MSHVLILGGAGYVGLALGQALVRSGNCIVFATTRDASKSNTLLSNEITPLVGNLSDADFIKTVIAKHRIDVVVDLSQAYADATTILNTVVEAAKARASALAADDSVGPKLGFIYTSGTWVNGSTRDHQVSDTTVPGTSLAVDKPATAVAWRPAHEQAVLRARDALDVAVLRPGAVYGRGSWVWGLYWSKVLAATQDGQSGEDIAIPADADTRTGVVHVDDIADAFVKAIGSMHNLGSWPVYDVVSETVSLTVVLEKVKRILGATGKLSYVGTHGDAFLEALALVTNASSARARIELGWTPKRREFVRDLPQLVAAWQASQPGQ</sequence>
<dbReference type="InterPro" id="IPR001509">
    <property type="entry name" value="Epimerase_deHydtase"/>
</dbReference>
<dbReference type="EMBL" id="KI912110">
    <property type="protein sequence ID" value="ETS85589.1"/>
    <property type="molecule type" value="Genomic_DNA"/>
</dbReference>
<proteinExistence type="predicted"/>
<dbReference type="Proteomes" id="UP000030651">
    <property type="component" value="Unassembled WGS sequence"/>
</dbReference>